<organism evidence="1 2">
    <name type="scientific">Ornithinibacillus halotolerans</name>
    <dbReference type="NCBI Taxonomy" id="1274357"/>
    <lineage>
        <taxon>Bacteria</taxon>
        <taxon>Bacillati</taxon>
        <taxon>Bacillota</taxon>
        <taxon>Bacilli</taxon>
        <taxon>Bacillales</taxon>
        <taxon>Bacillaceae</taxon>
        <taxon>Ornithinibacillus</taxon>
    </lineage>
</organism>
<name>A0A916S0B8_9BACI</name>
<proteinExistence type="predicted"/>
<evidence type="ECO:0000313" key="2">
    <source>
        <dbReference type="Proteomes" id="UP000613512"/>
    </source>
</evidence>
<gene>
    <name evidence="1" type="ORF">GCM10008025_22670</name>
</gene>
<dbReference type="EMBL" id="BMEY01000010">
    <property type="protein sequence ID" value="GGA78637.1"/>
    <property type="molecule type" value="Genomic_DNA"/>
</dbReference>
<sequence>MNINILELYYKKYTDTVKPTDYVEWAISSLHMDVLEIKKLASMKEPYNLFEIEDMFEKAMKAIQREAPTIEVCVHNHIKQLHSHLLLSNKHAMDIVKELYQCALNYELIEVQMEWQEISDAMDDLQYGDNLYQYTEEKINDWIVTHARKLWHTKRSNIRFDDIIGKQVTAIDSDVNFIVELDKGVIIIECPWRIRDRDVIVLGDMDVKVNSSEWKTARDLLVGKIIVDIQLFEQNPLLIIQIGDVFLDIFHSSTYYDGWTITDGEDFYLFSMHGGSIA</sequence>
<reference evidence="1" key="2">
    <citation type="submission" date="2020-09" db="EMBL/GenBank/DDBJ databases">
        <authorList>
            <person name="Sun Q."/>
            <person name="Zhou Y."/>
        </authorList>
    </citation>
    <scope>NUCLEOTIDE SEQUENCE</scope>
    <source>
        <strain evidence="1">CGMCC 1.12408</strain>
    </source>
</reference>
<reference evidence="1" key="1">
    <citation type="journal article" date="2014" name="Int. J. Syst. Evol. Microbiol.">
        <title>Complete genome sequence of Corynebacterium casei LMG S-19264T (=DSM 44701T), isolated from a smear-ripened cheese.</title>
        <authorList>
            <consortium name="US DOE Joint Genome Institute (JGI-PGF)"/>
            <person name="Walter F."/>
            <person name="Albersmeier A."/>
            <person name="Kalinowski J."/>
            <person name="Ruckert C."/>
        </authorList>
    </citation>
    <scope>NUCLEOTIDE SEQUENCE</scope>
    <source>
        <strain evidence="1">CGMCC 1.12408</strain>
    </source>
</reference>
<dbReference type="AlphaFoldDB" id="A0A916S0B8"/>
<protein>
    <submittedName>
        <fullName evidence="1">Uncharacterized protein</fullName>
    </submittedName>
</protein>
<keyword evidence="2" id="KW-1185">Reference proteome</keyword>
<dbReference type="RefSeq" id="WP_229740726.1">
    <property type="nucleotide sequence ID" value="NZ_BMEY01000010.1"/>
</dbReference>
<comment type="caution">
    <text evidence="1">The sequence shown here is derived from an EMBL/GenBank/DDBJ whole genome shotgun (WGS) entry which is preliminary data.</text>
</comment>
<accession>A0A916S0B8</accession>
<dbReference type="Proteomes" id="UP000613512">
    <property type="component" value="Unassembled WGS sequence"/>
</dbReference>
<evidence type="ECO:0000313" key="1">
    <source>
        <dbReference type="EMBL" id="GGA78637.1"/>
    </source>
</evidence>